<evidence type="ECO:0000259" key="2">
    <source>
        <dbReference type="PROSITE" id="PS50042"/>
    </source>
</evidence>
<dbReference type="PROSITE" id="PS50042">
    <property type="entry name" value="CNMP_BINDING_3"/>
    <property type="match status" value="1"/>
</dbReference>
<dbReference type="InterPro" id="IPR018490">
    <property type="entry name" value="cNMP-bd_dom_sf"/>
</dbReference>
<dbReference type="Pfam" id="PF00027">
    <property type="entry name" value="cNMP_binding"/>
    <property type="match status" value="1"/>
</dbReference>
<dbReference type="RefSeq" id="WP_272435906.1">
    <property type="nucleotide sequence ID" value="NZ_JAMQKB010000004.1"/>
</dbReference>
<organism evidence="3 4">
    <name type="scientific">Terrihalobacillus insolitus</name>
    <dbReference type="NCBI Taxonomy" id="2950438"/>
    <lineage>
        <taxon>Bacteria</taxon>
        <taxon>Bacillati</taxon>
        <taxon>Bacillota</taxon>
        <taxon>Bacilli</taxon>
        <taxon>Bacillales</taxon>
        <taxon>Bacillaceae</taxon>
        <taxon>Terrihalobacillus</taxon>
    </lineage>
</organism>
<dbReference type="EMBL" id="JAMQKB010000004">
    <property type="protein sequence ID" value="MDC3424101.1"/>
    <property type="molecule type" value="Genomic_DNA"/>
</dbReference>
<evidence type="ECO:0000313" key="4">
    <source>
        <dbReference type="Proteomes" id="UP001145050"/>
    </source>
</evidence>
<evidence type="ECO:0000313" key="3">
    <source>
        <dbReference type="EMBL" id="MDC3424101.1"/>
    </source>
</evidence>
<name>A0A9X3WTS7_9BACI</name>
<reference evidence="3" key="1">
    <citation type="submission" date="2022-06" db="EMBL/GenBank/DDBJ databases">
        <title>Aquibacillus sp. a new bacterium isolated from soil saline samples.</title>
        <authorList>
            <person name="Galisteo C."/>
            <person name="De La Haba R."/>
            <person name="Sanchez-Porro C."/>
            <person name="Ventosa A."/>
        </authorList>
    </citation>
    <scope>NUCLEOTIDE SEQUENCE</scope>
    <source>
        <strain evidence="3">3ASR75-11</strain>
    </source>
</reference>
<keyword evidence="1" id="KW-0010">Activator</keyword>
<protein>
    <submittedName>
        <fullName evidence="3">Cyclic nucleotide-binding domain-containing protein</fullName>
    </submittedName>
</protein>
<feature type="domain" description="Cyclic nucleotide-binding" evidence="2">
    <location>
        <begin position="23"/>
        <end position="122"/>
    </location>
</feature>
<gene>
    <name evidence="3" type="ORF">NC797_06215</name>
</gene>
<keyword evidence="4" id="KW-1185">Reference proteome</keyword>
<proteinExistence type="predicted"/>
<comment type="caution">
    <text evidence="3">The sequence shown here is derived from an EMBL/GenBank/DDBJ whole genome shotgun (WGS) entry which is preliminary data.</text>
</comment>
<dbReference type="SUPFAM" id="SSF51206">
    <property type="entry name" value="cAMP-binding domain-like"/>
    <property type="match status" value="1"/>
</dbReference>
<accession>A0A9X3WTS7</accession>
<dbReference type="Proteomes" id="UP001145050">
    <property type="component" value="Unassembled WGS sequence"/>
</dbReference>
<dbReference type="Gene3D" id="2.60.120.10">
    <property type="entry name" value="Jelly Rolls"/>
    <property type="match status" value="1"/>
</dbReference>
<dbReference type="InterPro" id="IPR000595">
    <property type="entry name" value="cNMP-bd_dom"/>
</dbReference>
<dbReference type="AlphaFoldDB" id="A0A9X3WTS7"/>
<sequence>MKAISFGVKTGNGHQVSTRIDEYGIEGHLSKDEIIYSPAHPENATFYLKTGYVQLVNQEKCITRVVGPGEFFGDRSIFHSKKVYTQALSNIEYVRVDEQSFSQLMYSNVKLATDIITSLSKHSIFLNEKQNLFSLMKELYAHIKKGNSVKLLLMNWKKNKVSSPCCN</sequence>
<dbReference type="InterPro" id="IPR014710">
    <property type="entry name" value="RmlC-like_jellyroll"/>
</dbReference>
<evidence type="ECO:0000256" key="1">
    <source>
        <dbReference type="ARBA" id="ARBA00023159"/>
    </source>
</evidence>